<name>A0AAE3GRH1_9CYAN</name>
<dbReference type="RefSeq" id="WP_254011985.1">
    <property type="nucleotide sequence ID" value="NZ_JAMZMM010000099.1"/>
</dbReference>
<dbReference type="EMBL" id="JAMZMM010000099">
    <property type="protein sequence ID" value="MCP2729199.1"/>
    <property type="molecule type" value="Genomic_DNA"/>
</dbReference>
<protein>
    <submittedName>
        <fullName evidence="1">Uncharacterized protein</fullName>
    </submittedName>
</protein>
<sequence length="47" mass="5439">MRHHSLFPFVPASIPCHHHDKIKIMALTIAPLLRYSQEELPHSADRP</sequence>
<evidence type="ECO:0000313" key="2">
    <source>
        <dbReference type="Proteomes" id="UP001204953"/>
    </source>
</evidence>
<keyword evidence="2" id="KW-1185">Reference proteome</keyword>
<proteinExistence type="predicted"/>
<gene>
    <name evidence="1" type="ORF">NJ959_12100</name>
</gene>
<organism evidence="1 2">
    <name type="scientific">Limnofasciculus baicalensis BBK-W-15</name>
    <dbReference type="NCBI Taxonomy" id="2699891"/>
    <lineage>
        <taxon>Bacteria</taxon>
        <taxon>Bacillati</taxon>
        <taxon>Cyanobacteriota</taxon>
        <taxon>Cyanophyceae</taxon>
        <taxon>Coleofasciculales</taxon>
        <taxon>Coleofasciculaceae</taxon>
        <taxon>Limnofasciculus</taxon>
        <taxon>Limnofasciculus baicalensis</taxon>
    </lineage>
</organism>
<accession>A0AAE3GRH1</accession>
<reference evidence="1" key="1">
    <citation type="submission" date="2022-06" db="EMBL/GenBank/DDBJ databases">
        <title>New cyanobacteria of genus Symplocastrum in benthos of Lake Baikal.</title>
        <authorList>
            <person name="Sorokovikova E."/>
            <person name="Tikhonova I."/>
            <person name="Krasnopeev A."/>
            <person name="Evseev P."/>
            <person name="Gladkikh A."/>
            <person name="Belykh O."/>
        </authorList>
    </citation>
    <scope>NUCLEOTIDE SEQUENCE</scope>
    <source>
        <strain evidence="1">BBK-W-15</strain>
    </source>
</reference>
<evidence type="ECO:0000313" key="1">
    <source>
        <dbReference type="EMBL" id="MCP2729199.1"/>
    </source>
</evidence>
<comment type="caution">
    <text evidence="1">The sequence shown here is derived from an EMBL/GenBank/DDBJ whole genome shotgun (WGS) entry which is preliminary data.</text>
</comment>
<dbReference type="Proteomes" id="UP001204953">
    <property type="component" value="Unassembled WGS sequence"/>
</dbReference>
<dbReference type="AlphaFoldDB" id="A0AAE3GRH1"/>